<accession>A0AAU8K4C3</accession>
<dbReference type="RefSeq" id="WP_354643839.1">
    <property type="nucleotide sequence ID" value="NZ_CP159872.1"/>
</dbReference>
<sequence>MTRTGPQRIPGASFDLYFGDGRYSGSDMEVNCVAVHTTEGATLVDYDDGAVAPTVTLVPDFRAQRLVTYQHYDVDESARALVNAPGGVQTNTANVFQIELVGTCDPDTHAKWARAGIQHIYWPAPPDWAVRDLAWLARWLHDNHNIPLTSGLTFKPYPASYGANNGVRLSFAEWGRFTGWLGHQHAPENLHGDPGALPMEHILAVARGEQTTSEEDDMTPDQIAGAPLPYWGPDGQLAGTATLGEYFGGLDLAARATKATLAAIQGQLAAQAATLRLILDQHNNVDTAAVLAAIQAISDDAAKAVQQALAAGVNVHIDVAQTPHTA</sequence>
<evidence type="ECO:0008006" key="2">
    <source>
        <dbReference type="Google" id="ProtNLM"/>
    </source>
</evidence>
<protein>
    <recommendedName>
        <fullName evidence="2">N-acetylmuramoyl-L-alanine amidase</fullName>
    </recommendedName>
</protein>
<organism evidence="1">
    <name type="scientific">Kitasatospora camelliae</name>
    <dbReference type="NCBI Taxonomy" id="3156397"/>
    <lineage>
        <taxon>Bacteria</taxon>
        <taxon>Bacillati</taxon>
        <taxon>Actinomycetota</taxon>
        <taxon>Actinomycetes</taxon>
        <taxon>Kitasatosporales</taxon>
        <taxon>Streptomycetaceae</taxon>
        <taxon>Kitasatospora</taxon>
    </lineage>
</organism>
<proteinExistence type="predicted"/>
<dbReference type="EMBL" id="CP159872">
    <property type="protein sequence ID" value="XCM82905.1"/>
    <property type="molecule type" value="Genomic_DNA"/>
</dbReference>
<reference evidence="1" key="1">
    <citation type="submission" date="2024-06" db="EMBL/GenBank/DDBJ databases">
        <title>The genome sequences of Kitasatospora sp. strain HUAS MG31.</title>
        <authorList>
            <person name="Mo P."/>
        </authorList>
    </citation>
    <scope>NUCLEOTIDE SEQUENCE</scope>
    <source>
        <strain evidence="1">HUAS MG31</strain>
    </source>
</reference>
<dbReference type="AlphaFoldDB" id="A0AAU8K4C3"/>
<evidence type="ECO:0000313" key="1">
    <source>
        <dbReference type="EMBL" id="XCM82905.1"/>
    </source>
</evidence>
<dbReference type="KEGG" id="kcm:ABWK59_30325"/>
<gene>
    <name evidence="1" type="ORF">ABWK59_30325</name>
</gene>
<name>A0AAU8K4C3_9ACTN</name>